<feature type="compositionally biased region" description="Low complexity" evidence="1">
    <location>
        <begin position="109"/>
        <end position="130"/>
    </location>
</feature>
<proteinExistence type="predicted"/>
<organism evidence="3 4">
    <name type="scientific">Actinomadura fulvescens</name>
    <dbReference type="NCBI Taxonomy" id="46160"/>
    <lineage>
        <taxon>Bacteria</taxon>
        <taxon>Bacillati</taxon>
        <taxon>Actinomycetota</taxon>
        <taxon>Actinomycetes</taxon>
        <taxon>Streptosporangiales</taxon>
        <taxon>Thermomonosporaceae</taxon>
        <taxon>Actinomadura</taxon>
    </lineage>
</organism>
<feature type="domain" description="Condensation" evidence="2">
    <location>
        <begin position="5"/>
        <end position="474"/>
    </location>
</feature>
<sequence length="657" mass="72828">MRENRELPLSPAQQRLWFLEQLAPGGTQYNVFQAYELSGPLDADALRRALGALADRHDALRMTFPAEAGSPAVRLDEPPITFHLERTDLTKPHTPQAQAQDVADTPETQDAADGADAAEQSADAAEQSLAELASQWSQRPYDLARDRLMRAHLVRLSPDRHILMLGFHHIIIDGWSAPIIDEELSVLYAAEAAGHRAELPPLKSGYADYARWQNEKLRSPEAERHLAYWRERLSGAPPLATLPADRPRPPVQRFRGADFSVRLPDDVAASIGDLARANRATPFMVALTAFTVLLARYARADDVVVGVVEAGRSRPEFASTVGFFVQTLPIRLDLSGDPSFLDALAGTREALFGAYEHDLLSFDMLVDHLRLERDLSYTPLVQVIFQLLYLPPLGSTTRWHDLDVTRWGEGVTQKSTRFDLELHLMEDGSEGFGLEVCYNVDLFDHDTVRGVVDDYVSLLRAVCGAPGRSVSELTARVAGPQGRTRVSIRDDDGVPLPRGALGRLWLDDAGIDTGHLARIRPDGTVEHHGPYESELRVRGCRVAARVIEDVLSSVPEVASARVRNDPSGSGLAAKLVPAPRSPEQALPSDAEMRRRLRKLLPAFLIPTSYEWERNDFEQARDRADDFGQARERADDGQQAPEPVVIVVTQDEFRDDCS</sequence>
<evidence type="ECO:0000313" key="4">
    <source>
        <dbReference type="Proteomes" id="UP001501509"/>
    </source>
</evidence>
<dbReference type="CDD" id="cd19531">
    <property type="entry name" value="LCL_NRPS-like"/>
    <property type="match status" value="1"/>
</dbReference>
<protein>
    <recommendedName>
        <fullName evidence="2">Condensation domain-containing protein</fullName>
    </recommendedName>
</protein>
<evidence type="ECO:0000313" key="3">
    <source>
        <dbReference type="EMBL" id="GAA2616711.1"/>
    </source>
</evidence>
<dbReference type="SUPFAM" id="SSF56801">
    <property type="entry name" value="Acetyl-CoA synthetase-like"/>
    <property type="match status" value="1"/>
</dbReference>
<gene>
    <name evidence="3" type="ORF">GCM10010411_59810</name>
</gene>
<name>A0ABP6CDZ2_9ACTN</name>
<dbReference type="Gene3D" id="3.30.559.10">
    <property type="entry name" value="Chloramphenicol acetyltransferase-like domain"/>
    <property type="match status" value="1"/>
</dbReference>
<dbReference type="EMBL" id="BAAATD010000008">
    <property type="protein sequence ID" value="GAA2616711.1"/>
    <property type="molecule type" value="Genomic_DNA"/>
</dbReference>
<dbReference type="Proteomes" id="UP001501509">
    <property type="component" value="Unassembled WGS sequence"/>
</dbReference>
<dbReference type="PANTHER" id="PTHR45527">
    <property type="entry name" value="NONRIBOSOMAL PEPTIDE SYNTHETASE"/>
    <property type="match status" value="1"/>
</dbReference>
<feature type="compositionally biased region" description="Basic and acidic residues" evidence="1">
    <location>
        <begin position="620"/>
        <end position="635"/>
    </location>
</feature>
<dbReference type="InterPro" id="IPR023213">
    <property type="entry name" value="CAT-like_dom_sf"/>
</dbReference>
<evidence type="ECO:0000259" key="2">
    <source>
        <dbReference type="Pfam" id="PF00668"/>
    </source>
</evidence>
<evidence type="ECO:0000256" key="1">
    <source>
        <dbReference type="SAM" id="MobiDB-lite"/>
    </source>
</evidence>
<dbReference type="PANTHER" id="PTHR45527:SF1">
    <property type="entry name" value="FATTY ACID SYNTHASE"/>
    <property type="match status" value="1"/>
</dbReference>
<dbReference type="RefSeq" id="WP_344545802.1">
    <property type="nucleotide sequence ID" value="NZ_BAAATD010000008.1"/>
</dbReference>
<reference evidence="4" key="1">
    <citation type="journal article" date="2019" name="Int. J. Syst. Evol. Microbiol.">
        <title>The Global Catalogue of Microorganisms (GCM) 10K type strain sequencing project: providing services to taxonomists for standard genome sequencing and annotation.</title>
        <authorList>
            <consortium name="The Broad Institute Genomics Platform"/>
            <consortium name="The Broad Institute Genome Sequencing Center for Infectious Disease"/>
            <person name="Wu L."/>
            <person name="Ma J."/>
        </authorList>
    </citation>
    <scope>NUCLEOTIDE SEQUENCE [LARGE SCALE GENOMIC DNA]</scope>
    <source>
        <strain evidence="4">JCM 6833</strain>
    </source>
</reference>
<accession>A0ABP6CDZ2</accession>
<dbReference type="SUPFAM" id="SSF52777">
    <property type="entry name" value="CoA-dependent acyltransferases"/>
    <property type="match status" value="2"/>
</dbReference>
<dbReference type="InterPro" id="IPR001242">
    <property type="entry name" value="Condensation_dom"/>
</dbReference>
<feature type="region of interest" description="Disordered" evidence="1">
    <location>
        <begin position="561"/>
        <end position="589"/>
    </location>
</feature>
<feature type="region of interest" description="Disordered" evidence="1">
    <location>
        <begin position="620"/>
        <end position="643"/>
    </location>
</feature>
<dbReference type="Gene3D" id="3.30.300.30">
    <property type="match status" value="1"/>
</dbReference>
<dbReference type="InterPro" id="IPR045851">
    <property type="entry name" value="AMP-bd_C_sf"/>
</dbReference>
<dbReference type="Gene3D" id="3.30.559.30">
    <property type="entry name" value="Nonribosomal peptide synthetase, condensation domain"/>
    <property type="match status" value="1"/>
</dbReference>
<dbReference type="Pfam" id="PF00668">
    <property type="entry name" value="Condensation"/>
    <property type="match status" value="1"/>
</dbReference>
<keyword evidence="4" id="KW-1185">Reference proteome</keyword>
<feature type="region of interest" description="Disordered" evidence="1">
    <location>
        <begin position="87"/>
        <end position="130"/>
    </location>
</feature>
<comment type="caution">
    <text evidence="3">The sequence shown here is derived from an EMBL/GenBank/DDBJ whole genome shotgun (WGS) entry which is preliminary data.</text>
</comment>